<evidence type="ECO:0000313" key="1">
    <source>
        <dbReference type="EMBL" id="KAL3578291.1"/>
    </source>
</evidence>
<proteinExistence type="predicted"/>
<sequence>MAAEKREKTLIDINSLSHLTKFQPRRWDFCRPSAKGPLLAVFVCLESPPLKSLTHSEAERSEGSKGRDLVLRLTPEQSWQQTMQDRNGKMHCPSVSVRQDCHSRFWI</sequence>
<evidence type="ECO:0000313" key="2">
    <source>
        <dbReference type="Proteomes" id="UP000309997"/>
    </source>
</evidence>
<keyword evidence="2" id="KW-1185">Reference proteome</keyword>
<gene>
    <name evidence="1" type="ORF">D5086_019795</name>
</gene>
<reference evidence="1 2" key="1">
    <citation type="journal article" date="2024" name="Plant Biotechnol. J.">
        <title>Genome and CRISPR/Cas9 system of a widespread forest tree (Populus alba) in the world.</title>
        <authorList>
            <person name="Liu Y.J."/>
            <person name="Jiang P.F."/>
            <person name="Han X.M."/>
            <person name="Li X.Y."/>
            <person name="Wang H.M."/>
            <person name="Wang Y.J."/>
            <person name="Wang X.X."/>
            <person name="Zeng Q.Y."/>
        </authorList>
    </citation>
    <scope>NUCLEOTIDE SEQUENCE [LARGE SCALE GENOMIC DNA]</scope>
    <source>
        <strain evidence="2">cv. PAL-ZL1</strain>
    </source>
</reference>
<organism evidence="1 2">
    <name type="scientific">Populus alba</name>
    <name type="common">White poplar</name>
    <dbReference type="NCBI Taxonomy" id="43335"/>
    <lineage>
        <taxon>Eukaryota</taxon>
        <taxon>Viridiplantae</taxon>
        <taxon>Streptophyta</taxon>
        <taxon>Embryophyta</taxon>
        <taxon>Tracheophyta</taxon>
        <taxon>Spermatophyta</taxon>
        <taxon>Magnoliopsida</taxon>
        <taxon>eudicotyledons</taxon>
        <taxon>Gunneridae</taxon>
        <taxon>Pentapetalae</taxon>
        <taxon>rosids</taxon>
        <taxon>fabids</taxon>
        <taxon>Malpighiales</taxon>
        <taxon>Salicaceae</taxon>
        <taxon>Saliceae</taxon>
        <taxon>Populus</taxon>
    </lineage>
</organism>
<name>A0ACC4BIW8_POPAL</name>
<comment type="caution">
    <text evidence="1">The sequence shown here is derived from an EMBL/GenBank/DDBJ whole genome shotgun (WGS) entry which is preliminary data.</text>
</comment>
<protein>
    <submittedName>
        <fullName evidence="1">Uncharacterized protein</fullName>
    </submittedName>
</protein>
<accession>A0ACC4BIW8</accession>
<dbReference type="EMBL" id="RCHU02000010">
    <property type="protein sequence ID" value="KAL3578291.1"/>
    <property type="molecule type" value="Genomic_DNA"/>
</dbReference>
<dbReference type="Proteomes" id="UP000309997">
    <property type="component" value="Unassembled WGS sequence"/>
</dbReference>